<keyword evidence="1" id="KW-0472">Membrane</keyword>
<feature type="transmembrane region" description="Helical" evidence="1">
    <location>
        <begin position="103"/>
        <end position="124"/>
    </location>
</feature>
<evidence type="ECO:0000256" key="1">
    <source>
        <dbReference type="SAM" id="Phobius"/>
    </source>
</evidence>
<proteinExistence type="predicted"/>
<comment type="caution">
    <text evidence="2">The sequence shown here is derived from an EMBL/GenBank/DDBJ whole genome shotgun (WGS) entry which is preliminary data.</text>
</comment>
<evidence type="ECO:0000313" key="2">
    <source>
        <dbReference type="EMBL" id="HIX02203.1"/>
    </source>
</evidence>
<name>A0A9D1UXG3_9LACO</name>
<dbReference type="InterPro" id="IPR012861">
    <property type="entry name" value="DUF1634"/>
</dbReference>
<feature type="transmembrane region" description="Helical" evidence="1">
    <location>
        <begin position="61"/>
        <end position="83"/>
    </location>
</feature>
<reference evidence="2" key="2">
    <citation type="submission" date="2021-04" db="EMBL/GenBank/DDBJ databases">
        <authorList>
            <person name="Gilroy R."/>
        </authorList>
    </citation>
    <scope>NUCLEOTIDE SEQUENCE</scope>
    <source>
        <strain evidence="2">6627</strain>
    </source>
</reference>
<accession>A0A9D1UXG3</accession>
<organism evidence="2 3">
    <name type="scientific">Candidatus Ligilactobacillus excrementigallinarum</name>
    <dbReference type="NCBI Taxonomy" id="2838641"/>
    <lineage>
        <taxon>Bacteria</taxon>
        <taxon>Bacillati</taxon>
        <taxon>Bacillota</taxon>
        <taxon>Bacilli</taxon>
        <taxon>Lactobacillales</taxon>
        <taxon>Lactobacillaceae</taxon>
        <taxon>Ligilactobacillus</taxon>
    </lineage>
</organism>
<feature type="transmembrane region" description="Helical" evidence="1">
    <location>
        <begin position="21"/>
        <end position="41"/>
    </location>
</feature>
<dbReference type="Proteomes" id="UP000823963">
    <property type="component" value="Unassembled WGS sequence"/>
</dbReference>
<gene>
    <name evidence="2" type="ORF">H9861_05560</name>
</gene>
<protein>
    <submittedName>
        <fullName evidence="2">DUF1634 domain-containing protein</fullName>
    </submittedName>
</protein>
<dbReference type="AlphaFoldDB" id="A0A9D1UXG3"/>
<reference evidence="2" key="1">
    <citation type="journal article" date="2021" name="PeerJ">
        <title>Extensive microbial diversity within the chicken gut microbiome revealed by metagenomics and culture.</title>
        <authorList>
            <person name="Gilroy R."/>
            <person name="Ravi A."/>
            <person name="Getino M."/>
            <person name="Pursley I."/>
            <person name="Horton D.L."/>
            <person name="Alikhan N.F."/>
            <person name="Baker D."/>
            <person name="Gharbi K."/>
            <person name="Hall N."/>
            <person name="Watson M."/>
            <person name="Adriaenssens E.M."/>
            <person name="Foster-Nyarko E."/>
            <person name="Jarju S."/>
            <person name="Secka A."/>
            <person name="Antonio M."/>
            <person name="Oren A."/>
            <person name="Chaudhuri R.R."/>
            <person name="La Ragione R."/>
            <person name="Hildebrand F."/>
            <person name="Pallen M.J."/>
        </authorList>
    </citation>
    <scope>NUCLEOTIDE SEQUENCE</scope>
    <source>
        <strain evidence="2">6627</strain>
    </source>
</reference>
<sequence>MDKNMKKTDEEMDRMEIAIGKIMRIGVAIAAMIMLLGYVMLLVKHSTGYPGTTFPTTLTAIWSGVLLFKPYALMMAGVFLLILTPALRVATSIYAFFKAKDKLYTFVTIAVMVILVASFFLGHANM</sequence>
<keyword evidence="1" id="KW-1133">Transmembrane helix</keyword>
<dbReference type="EMBL" id="DXFP01000052">
    <property type="protein sequence ID" value="HIX02203.1"/>
    <property type="molecule type" value="Genomic_DNA"/>
</dbReference>
<keyword evidence="1" id="KW-0812">Transmembrane</keyword>
<evidence type="ECO:0000313" key="3">
    <source>
        <dbReference type="Proteomes" id="UP000823963"/>
    </source>
</evidence>
<dbReference type="Pfam" id="PF07843">
    <property type="entry name" value="DUF1634"/>
    <property type="match status" value="1"/>
</dbReference>